<keyword evidence="3" id="KW-1185">Reference proteome</keyword>
<dbReference type="OrthoDB" id="9134980at2"/>
<dbReference type="GO" id="GO:0046475">
    <property type="term" value="P:glycerophospholipid catabolic process"/>
    <property type="evidence" value="ECO:0007669"/>
    <property type="project" value="TreeGrafter"/>
</dbReference>
<dbReference type="GO" id="GO:0005829">
    <property type="term" value="C:cytosol"/>
    <property type="evidence" value="ECO:0007669"/>
    <property type="project" value="TreeGrafter"/>
</dbReference>
<dbReference type="PANTHER" id="PTHR10728">
    <property type="entry name" value="CYTOSOLIC PHOSPHOLIPASE A2"/>
    <property type="match status" value="1"/>
</dbReference>
<reference evidence="2" key="1">
    <citation type="submission" date="2016-01" db="EMBL/GenBank/DDBJ databases">
        <authorList>
            <person name="Peeters C."/>
        </authorList>
    </citation>
    <scope>NUCLEOTIDE SEQUENCE</scope>
    <source>
        <strain evidence="2">LMG 29321</strain>
    </source>
</reference>
<evidence type="ECO:0008006" key="4">
    <source>
        <dbReference type="Google" id="ProtNLM"/>
    </source>
</evidence>
<organism evidence="2 3">
    <name type="scientific">Caballeronia calidae</name>
    <dbReference type="NCBI Taxonomy" id="1777139"/>
    <lineage>
        <taxon>Bacteria</taxon>
        <taxon>Pseudomonadati</taxon>
        <taxon>Pseudomonadota</taxon>
        <taxon>Betaproteobacteria</taxon>
        <taxon>Burkholderiales</taxon>
        <taxon>Burkholderiaceae</taxon>
        <taxon>Caballeronia</taxon>
    </lineage>
</organism>
<dbReference type="PANTHER" id="PTHR10728:SF40">
    <property type="entry name" value="PATATIN FAMILY PROTEIN"/>
    <property type="match status" value="1"/>
</dbReference>
<dbReference type="Proteomes" id="UP000071859">
    <property type="component" value="Unassembled WGS sequence"/>
</dbReference>
<keyword evidence="1" id="KW-0732">Signal</keyword>
<dbReference type="SUPFAM" id="SSF52151">
    <property type="entry name" value="FabD/lysophospholipase-like"/>
    <property type="match status" value="1"/>
</dbReference>
<name>A0A158B9Y9_9BURK</name>
<sequence>MKKAILVMLLASPFLFGCVVGGVRSDISDALPFCEDTPDHLDCVLNTNSGVVKELKPTEDAVPTLGLALSGGGSKAAPFAMGVVKRFVDEGWLFKTDYLSSVSGGSYTAFYLYYKAYRTILDDKPPIKAYPGLTRYFLDTRRQNDLTKKEPFVEFLSPDEVRHGWYSLAELPARLTPNNRTACYELPPYPVDDPNQADLSAPVWKYVQQASYQGWVECYQDLLRTGHAHMSKFVDGAGNRLAYAHQLGNTFSVMFAESLITAPVNWFANVAFDWKWRVSPTQYDYLYGILRTYAYMPEEGDVLPVSPYDDYFYQMTKCLDFSDLSIIYTRDPVSTEEKLGGYMPKWILQATANTGNVGLDLSPRHYDLGTDVFEISFDFFGSGRFGYVQGSPFLVGLTVPMAVLSSAAFADTAQRSIHVPRGVVNFGLQTINLRWGFDIPNYREPDSSRRLHSVLIWPFYYLDSPVTTEKGPTIHLSDGGQTGDNLGLVSLMRRGVKNIVAVAGENDYDTKSGALVLASLCSANYYLNVRGYTMDFDGDPMEPDSGAHQNYHLAERCTWDKNRSIYVHPDNPGSFKKLTPFAWKRRVWVGHVVPYTPGVGGQPPLLPKEQMADPSTVPKHLKDITVYYINSAMDQEEWQQVVDEWYPVESAGSEEPLKYQAVGQLGSPKVCKGVYPDKNARVQYSCPLIEYFHDTRTATEDGGHKWVFPQTSTAFTTYSNSVNLFRAYRDLGWLYAGYLPNASDDLRKVLLGDAKNPQPAGLSQLYNEQKPRYPKDTYACRGWNGGRSVQVAEPIPVAP</sequence>
<dbReference type="InterPro" id="IPR016035">
    <property type="entry name" value="Acyl_Trfase/lysoPLipase"/>
</dbReference>
<gene>
    <name evidence="2" type="ORF">AWB78_02387</name>
</gene>
<dbReference type="Gene3D" id="3.40.1090.10">
    <property type="entry name" value="Cytosolic phospholipase A2 catalytic domain"/>
    <property type="match status" value="1"/>
</dbReference>
<dbReference type="AlphaFoldDB" id="A0A158B9Y9"/>
<feature type="chain" id="PRO_5007621527" description="Patatin-like phospholipase" evidence="1">
    <location>
        <begin position="18"/>
        <end position="799"/>
    </location>
</feature>
<proteinExistence type="predicted"/>
<dbReference type="GO" id="GO:0004623">
    <property type="term" value="F:phospholipase A2 activity"/>
    <property type="evidence" value="ECO:0007669"/>
    <property type="project" value="TreeGrafter"/>
</dbReference>
<accession>A0A158B9Y9</accession>
<evidence type="ECO:0000313" key="2">
    <source>
        <dbReference type="EMBL" id="SAK66167.1"/>
    </source>
</evidence>
<dbReference type="EMBL" id="FCOX02000009">
    <property type="protein sequence ID" value="SAK66167.1"/>
    <property type="molecule type" value="Genomic_DNA"/>
</dbReference>
<dbReference type="RefSeq" id="WP_062604726.1">
    <property type="nucleotide sequence ID" value="NZ_FCOX02000009.1"/>
</dbReference>
<evidence type="ECO:0000256" key="1">
    <source>
        <dbReference type="SAM" id="SignalP"/>
    </source>
</evidence>
<protein>
    <recommendedName>
        <fullName evidence="4">Patatin-like phospholipase</fullName>
    </recommendedName>
</protein>
<feature type="signal peptide" evidence="1">
    <location>
        <begin position="1"/>
        <end position="17"/>
    </location>
</feature>
<evidence type="ECO:0000313" key="3">
    <source>
        <dbReference type="Proteomes" id="UP000071859"/>
    </source>
</evidence>
<comment type="caution">
    <text evidence="2">The sequence shown here is derived from an EMBL/GenBank/DDBJ whole genome shotgun (WGS) entry which is preliminary data.</text>
</comment>
<dbReference type="PROSITE" id="PS51257">
    <property type="entry name" value="PROKAR_LIPOPROTEIN"/>
    <property type="match status" value="1"/>
</dbReference>